<evidence type="ECO:0000256" key="5">
    <source>
        <dbReference type="ARBA" id="ARBA00022933"/>
    </source>
</evidence>
<dbReference type="PANTHER" id="PTHR13077:SF6">
    <property type="entry name" value="SELENOPROTEIN F"/>
    <property type="match status" value="1"/>
</dbReference>
<feature type="signal peptide" evidence="7">
    <location>
        <begin position="1"/>
        <end position="23"/>
    </location>
</feature>
<evidence type="ECO:0000256" key="1">
    <source>
        <dbReference type="ARBA" id="ARBA00004319"/>
    </source>
</evidence>
<accession>A0A7S4IVJ6</accession>
<dbReference type="SUPFAM" id="SSF52833">
    <property type="entry name" value="Thioredoxin-like"/>
    <property type="match status" value="1"/>
</dbReference>
<keyword evidence="4" id="KW-0256">Endoplasmic reticulum</keyword>
<dbReference type="Pfam" id="PF08806">
    <property type="entry name" value="Sep15_SelM"/>
    <property type="match status" value="1"/>
</dbReference>
<evidence type="ECO:0000256" key="2">
    <source>
        <dbReference type="ARBA" id="ARBA00005742"/>
    </source>
</evidence>
<dbReference type="InterPro" id="IPR038219">
    <property type="entry name" value="Sep15/SelM_sf"/>
</dbReference>
<dbReference type="Gene3D" id="3.40.30.50">
    <property type="entry name" value="Sep15/SelM thioredoxin-like domain, active-site redox motif"/>
    <property type="match status" value="1"/>
</dbReference>
<feature type="chain" id="PRO_5030733902" description="Selenoprotein F" evidence="7">
    <location>
        <begin position="24"/>
        <end position="152"/>
    </location>
</feature>
<comment type="subcellular location">
    <subcellularLocation>
        <location evidence="1">Endoplasmic reticulum lumen</location>
    </subcellularLocation>
</comment>
<feature type="domain" description="Selenoprotein F/M" evidence="8">
    <location>
        <begin position="77"/>
        <end position="148"/>
    </location>
</feature>
<reference evidence="9" key="1">
    <citation type="submission" date="2021-01" db="EMBL/GenBank/DDBJ databases">
        <authorList>
            <person name="Corre E."/>
            <person name="Pelletier E."/>
            <person name="Niang G."/>
            <person name="Scheremetjew M."/>
            <person name="Finn R."/>
            <person name="Kale V."/>
            <person name="Holt S."/>
            <person name="Cochrane G."/>
            <person name="Meng A."/>
            <person name="Brown T."/>
            <person name="Cohen L."/>
        </authorList>
    </citation>
    <scope>NUCLEOTIDE SEQUENCE</scope>
    <source>
        <strain evidence="9">DIVA3 518/3/11/1/6</strain>
    </source>
</reference>
<dbReference type="PROSITE" id="PS51257">
    <property type="entry name" value="PROKAR_LIPOPROTEIN"/>
    <property type="match status" value="1"/>
</dbReference>
<dbReference type="InterPro" id="IPR039992">
    <property type="entry name" value="Sep15_SelM"/>
</dbReference>
<dbReference type="PANTHER" id="PTHR13077">
    <property type="entry name" value="SELENOPROTEIN F"/>
    <property type="match status" value="1"/>
</dbReference>
<evidence type="ECO:0000259" key="8">
    <source>
        <dbReference type="Pfam" id="PF08806"/>
    </source>
</evidence>
<protein>
    <recommendedName>
        <fullName evidence="6">Selenoprotein F</fullName>
    </recommendedName>
</protein>
<evidence type="ECO:0000256" key="3">
    <source>
        <dbReference type="ARBA" id="ARBA00022729"/>
    </source>
</evidence>
<dbReference type="GO" id="GO:0005788">
    <property type="term" value="C:endoplasmic reticulum lumen"/>
    <property type="evidence" value="ECO:0007669"/>
    <property type="project" value="UniProtKB-SubCell"/>
</dbReference>
<gene>
    <name evidence="9" type="ORF">VSP0166_LOCUS17650</name>
</gene>
<evidence type="ECO:0000256" key="6">
    <source>
        <dbReference type="ARBA" id="ARBA00040775"/>
    </source>
</evidence>
<keyword evidence="3 7" id="KW-0732">Signal</keyword>
<dbReference type="AlphaFoldDB" id="A0A7S4IVJ6"/>
<evidence type="ECO:0000256" key="7">
    <source>
        <dbReference type="SAM" id="SignalP"/>
    </source>
</evidence>
<keyword evidence="5" id="KW-0712">Selenocysteine</keyword>
<dbReference type="InterPro" id="IPR014912">
    <property type="entry name" value="Sep15_SelM_dom"/>
</dbReference>
<organism evidence="9">
    <name type="scientific">Vannella robusta</name>
    <dbReference type="NCBI Taxonomy" id="1487602"/>
    <lineage>
        <taxon>Eukaryota</taxon>
        <taxon>Amoebozoa</taxon>
        <taxon>Discosea</taxon>
        <taxon>Flabellinia</taxon>
        <taxon>Vannellidae</taxon>
        <taxon>Vannella</taxon>
    </lineage>
</organism>
<sequence>MRMTANGLLFLFVSFSCVVGVYSNEVDTTCYDNGFEDGLMCSTCIKLEQFTKDSGIVDLCNKCCQEETEEIKKAQKVVLTLGKMNERSFPHVTEFIQNHAEQFPQFSYQYTQFANPRMKLLDSRDKLIDVVRIDHWKTEDIVEFLSKTLDSN</sequence>
<name>A0A7S4IVJ6_9EUKA</name>
<evidence type="ECO:0000313" key="9">
    <source>
        <dbReference type="EMBL" id="CAE2241102.1"/>
    </source>
</evidence>
<evidence type="ECO:0000256" key="4">
    <source>
        <dbReference type="ARBA" id="ARBA00022824"/>
    </source>
</evidence>
<dbReference type="GO" id="GO:0016491">
    <property type="term" value="F:oxidoreductase activity"/>
    <property type="evidence" value="ECO:0007669"/>
    <property type="project" value="TreeGrafter"/>
</dbReference>
<dbReference type="EMBL" id="HBKP01025371">
    <property type="protein sequence ID" value="CAE2241102.1"/>
    <property type="molecule type" value="Transcribed_RNA"/>
</dbReference>
<comment type="similarity">
    <text evidence="2">Belongs to the selenoprotein M/F family.</text>
</comment>
<dbReference type="InterPro" id="IPR036249">
    <property type="entry name" value="Thioredoxin-like_sf"/>
</dbReference>
<proteinExistence type="inferred from homology"/>